<dbReference type="InterPro" id="IPR012944">
    <property type="entry name" value="SusD_RagB_dom"/>
</dbReference>
<evidence type="ECO:0000259" key="6">
    <source>
        <dbReference type="Pfam" id="PF07980"/>
    </source>
</evidence>
<accession>A0A0S2I2Y2</accession>
<dbReference type="RefSeq" id="WP_057953772.1">
    <property type="nucleotide sequence ID" value="NZ_CP013118.1"/>
</dbReference>
<comment type="similarity">
    <text evidence="2">Belongs to the SusD family.</text>
</comment>
<evidence type="ECO:0000256" key="1">
    <source>
        <dbReference type="ARBA" id="ARBA00004442"/>
    </source>
</evidence>
<feature type="domain" description="RagB/SusD" evidence="6">
    <location>
        <begin position="375"/>
        <end position="529"/>
    </location>
</feature>
<reference evidence="7 8" key="1">
    <citation type="submission" date="2015-11" db="EMBL/GenBank/DDBJ databases">
        <title>Description and complete genome sequence of a novel strain predominating in hypersaline microbial mats and representing a new family of the Bacteriodetes phylum.</title>
        <authorList>
            <person name="Spring S."/>
            <person name="Bunk B."/>
            <person name="Sproer C."/>
            <person name="Klenk H.-P."/>
        </authorList>
    </citation>
    <scope>NUCLEOTIDE SEQUENCE [LARGE SCALE GENOMIC DNA]</scope>
    <source>
        <strain evidence="7 8">L21-Spi-D4</strain>
    </source>
</reference>
<keyword evidence="8" id="KW-1185">Reference proteome</keyword>
<gene>
    <name evidence="7" type="ORF">L21SP5_02773</name>
</gene>
<evidence type="ECO:0000256" key="5">
    <source>
        <dbReference type="ARBA" id="ARBA00023237"/>
    </source>
</evidence>
<dbReference type="AlphaFoldDB" id="A0A0S2I2Y2"/>
<dbReference type="Pfam" id="PF07980">
    <property type="entry name" value="SusD_RagB"/>
    <property type="match status" value="1"/>
</dbReference>
<evidence type="ECO:0000313" key="8">
    <source>
        <dbReference type="Proteomes" id="UP000064893"/>
    </source>
</evidence>
<protein>
    <submittedName>
        <fullName evidence="7">SusD family protein</fullName>
    </submittedName>
</protein>
<sequence length="529" mass="59270">MKYLIKLTAILLGFVFIYTSCIDDLDTEPIDPDETTASAVFDDPGAYKAFLAKMYAGLAVSGQQGPAGMPDISGIDEGFSQYLRAYWEHQVLTTEEAIIGWDDQTIKDFHRQEWGSSDNFIAAMYYRIYYQISLANEFLRSTTEDKLNERGESDQTKAEVAQYRNEARFLRALSYWHALDLFGGGVPFVTEDDPIGSFMPSPINKQNLFEFIESELLAIEDDITAVGTNEYGRADQGAVWTLLAKLYLNAEVYINQGKYTECVTYAKKVIDEGPYTLEDNYEHLFLADNDHLQEVIFSINFDGIETRTYGGTTFIISAALGGDIPPEEFGLGGGWAGTRTTKALVNKFDANDGRALFYDESYGQSLEINDESDYQQGYAVGKFKNVTSTGAPGSDVTYPDTDFPMFRLADVYLMYAEAVLRGGNGGTVGQAVTYINQLRQRAYGDASGDINSGDLTLDFILDERARELYWECHRRTDLIRYDRLTGGDYVWPWKGDIKEGTATDSKYNLFPLPAADVNANTNLEQNPNY</sequence>
<comment type="subcellular location">
    <subcellularLocation>
        <location evidence="1">Cell outer membrane</location>
    </subcellularLocation>
</comment>
<dbReference type="KEGG" id="blq:L21SP5_02773"/>
<dbReference type="CDD" id="cd08977">
    <property type="entry name" value="SusD"/>
    <property type="match status" value="1"/>
</dbReference>
<evidence type="ECO:0000256" key="4">
    <source>
        <dbReference type="ARBA" id="ARBA00023136"/>
    </source>
</evidence>
<dbReference type="EMBL" id="CP013118">
    <property type="protein sequence ID" value="ALO16396.1"/>
    <property type="molecule type" value="Genomic_DNA"/>
</dbReference>
<proteinExistence type="inferred from homology"/>
<evidence type="ECO:0000313" key="7">
    <source>
        <dbReference type="EMBL" id="ALO16396.1"/>
    </source>
</evidence>
<keyword evidence="3" id="KW-0732">Signal</keyword>
<dbReference type="InterPro" id="IPR011990">
    <property type="entry name" value="TPR-like_helical_dom_sf"/>
</dbReference>
<dbReference type="STRING" id="1307839.L21SP5_02773"/>
<dbReference type="Gene3D" id="1.25.40.10">
    <property type="entry name" value="Tetratricopeptide repeat domain"/>
    <property type="match status" value="1"/>
</dbReference>
<dbReference type="PATRIC" id="fig|1307839.3.peg.2911"/>
<evidence type="ECO:0000256" key="3">
    <source>
        <dbReference type="ARBA" id="ARBA00022729"/>
    </source>
</evidence>
<organism evidence="7 8">
    <name type="scientific">Salinivirga cyanobacteriivorans</name>
    <dbReference type="NCBI Taxonomy" id="1307839"/>
    <lineage>
        <taxon>Bacteria</taxon>
        <taxon>Pseudomonadati</taxon>
        <taxon>Bacteroidota</taxon>
        <taxon>Bacteroidia</taxon>
        <taxon>Bacteroidales</taxon>
        <taxon>Salinivirgaceae</taxon>
        <taxon>Salinivirga</taxon>
    </lineage>
</organism>
<evidence type="ECO:0000256" key="2">
    <source>
        <dbReference type="ARBA" id="ARBA00006275"/>
    </source>
</evidence>
<keyword evidence="4" id="KW-0472">Membrane</keyword>
<dbReference type="Gene3D" id="1.25.40.390">
    <property type="match status" value="1"/>
</dbReference>
<dbReference type="Gene3D" id="1.10.3780.10">
    <property type="entry name" value="SusD-like"/>
    <property type="match status" value="1"/>
</dbReference>
<dbReference type="GO" id="GO:0009279">
    <property type="term" value="C:cell outer membrane"/>
    <property type="evidence" value="ECO:0007669"/>
    <property type="project" value="UniProtKB-SubCell"/>
</dbReference>
<dbReference type="Proteomes" id="UP000064893">
    <property type="component" value="Chromosome"/>
</dbReference>
<keyword evidence="5" id="KW-0998">Cell outer membrane</keyword>
<name>A0A0S2I2Y2_9BACT</name>
<dbReference type="SUPFAM" id="SSF48452">
    <property type="entry name" value="TPR-like"/>
    <property type="match status" value="1"/>
</dbReference>
<dbReference type="OrthoDB" id="5694214at2"/>